<dbReference type="PANTHER" id="PTHR33121:SF76">
    <property type="entry name" value="SIGNALING PROTEIN"/>
    <property type="match status" value="1"/>
</dbReference>
<organism evidence="2 3">
    <name type="scientific">Eilatimonas milleporae</name>
    <dbReference type="NCBI Taxonomy" id="911205"/>
    <lineage>
        <taxon>Bacteria</taxon>
        <taxon>Pseudomonadati</taxon>
        <taxon>Pseudomonadota</taxon>
        <taxon>Alphaproteobacteria</taxon>
        <taxon>Kordiimonadales</taxon>
        <taxon>Kordiimonadaceae</taxon>
        <taxon>Eilatimonas</taxon>
    </lineage>
</organism>
<dbReference type="Pfam" id="PF00563">
    <property type="entry name" value="EAL"/>
    <property type="match status" value="1"/>
</dbReference>
<dbReference type="Proteomes" id="UP000271227">
    <property type="component" value="Unassembled WGS sequence"/>
</dbReference>
<dbReference type="EMBL" id="REFR01000011">
    <property type="protein sequence ID" value="RMB08150.1"/>
    <property type="molecule type" value="Genomic_DNA"/>
</dbReference>
<reference evidence="2 3" key="1">
    <citation type="submission" date="2018-10" db="EMBL/GenBank/DDBJ databases">
        <title>Genomic Encyclopedia of Archaeal and Bacterial Type Strains, Phase II (KMG-II): from individual species to whole genera.</title>
        <authorList>
            <person name="Goeker M."/>
        </authorList>
    </citation>
    <scope>NUCLEOTIDE SEQUENCE [LARGE SCALE GENOMIC DNA]</scope>
    <source>
        <strain evidence="2 3">DSM 25217</strain>
    </source>
</reference>
<dbReference type="FunCoup" id="A0A3M0CI17">
    <property type="interactions" value="19"/>
</dbReference>
<evidence type="ECO:0000259" key="1">
    <source>
        <dbReference type="PROSITE" id="PS50883"/>
    </source>
</evidence>
<dbReference type="PROSITE" id="PS50883">
    <property type="entry name" value="EAL"/>
    <property type="match status" value="1"/>
</dbReference>
<proteinExistence type="predicted"/>
<feature type="domain" description="EAL" evidence="1">
    <location>
        <begin position="108"/>
        <end position="360"/>
    </location>
</feature>
<accession>A0A3M0CI17</accession>
<sequence length="363" mass="40441">MAPCNTCDSIPSPLARKGNLYLWPPTAHTLGKIRALKQRAKIKKAPNAAADVAAIAVDTGMLETLLLKLTGVLTEEEVKDTRALFMDSDREPGLGDFGHIRPLSELVAFSDSAWLMDILRENRLISHFQPIVFADDTGRPFGHEALLRAWDADGDMVAPGLLFDRATQAGVLFQLDRLARTCAVEAAAKYRLRGKLFINFTPTSIYDPRNCLRTTLNLIDTLGVDRSQIVFEVIETEKVADMDHLTGVLSYYRRNGFKVALDDLGGGYSALSMLPDLRPNYVKIDRALITDIDKKETKAVITRRIVDMCHDLDIQVIAEGIETEREEAVLRDIRVDYLQGFYYGRPQAEPVTEKLAPPQEPAA</sequence>
<dbReference type="InterPro" id="IPR035919">
    <property type="entry name" value="EAL_sf"/>
</dbReference>
<evidence type="ECO:0000313" key="2">
    <source>
        <dbReference type="EMBL" id="RMB08150.1"/>
    </source>
</evidence>
<comment type="caution">
    <text evidence="2">The sequence shown here is derived from an EMBL/GenBank/DDBJ whole genome shotgun (WGS) entry which is preliminary data.</text>
</comment>
<dbReference type="GO" id="GO:0071111">
    <property type="term" value="F:cyclic-guanylate-specific phosphodiesterase activity"/>
    <property type="evidence" value="ECO:0007669"/>
    <property type="project" value="InterPro"/>
</dbReference>
<dbReference type="InterPro" id="IPR001633">
    <property type="entry name" value="EAL_dom"/>
</dbReference>
<dbReference type="SMART" id="SM00052">
    <property type="entry name" value="EAL"/>
    <property type="match status" value="1"/>
</dbReference>
<protein>
    <submittedName>
        <fullName evidence="2">EAL domain-containing protein (Putative c-di-GMP-specific phosphodiesterase class I)</fullName>
    </submittedName>
</protein>
<dbReference type="RefSeq" id="WP_121938887.1">
    <property type="nucleotide sequence ID" value="NZ_REFR01000011.1"/>
</dbReference>
<dbReference type="InParanoid" id="A0A3M0CI17"/>
<gene>
    <name evidence="2" type="ORF">BXY39_2246</name>
</gene>
<dbReference type="InterPro" id="IPR050706">
    <property type="entry name" value="Cyclic-di-GMP_PDE-like"/>
</dbReference>
<dbReference type="SUPFAM" id="SSF141868">
    <property type="entry name" value="EAL domain-like"/>
    <property type="match status" value="1"/>
</dbReference>
<keyword evidence="3" id="KW-1185">Reference proteome</keyword>
<evidence type="ECO:0000313" key="3">
    <source>
        <dbReference type="Proteomes" id="UP000271227"/>
    </source>
</evidence>
<dbReference type="PANTHER" id="PTHR33121">
    <property type="entry name" value="CYCLIC DI-GMP PHOSPHODIESTERASE PDEF"/>
    <property type="match status" value="1"/>
</dbReference>
<name>A0A3M0CI17_9PROT</name>
<dbReference type="OrthoDB" id="7251575at2"/>
<dbReference type="Gene3D" id="3.20.20.450">
    <property type="entry name" value="EAL domain"/>
    <property type="match status" value="1"/>
</dbReference>
<dbReference type="AlphaFoldDB" id="A0A3M0CI17"/>
<dbReference type="CDD" id="cd01948">
    <property type="entry name" value="EAL"/>
    <property type="match status" value="1"/>
</dbReference>